<evidence type="ECO:0000256" key="5">
    <source>
        <dbReference type="RuleBase" id="RU362125"/>
    </source>
</evidence>
<dbReference type="GO" id="GO:0050660">
    <property type="term" value="F:flavin adenine dinucleotide binding"/>
    <property type="evidence" value="ECO:0007669"/>
    <property type="project" value="InterPro"/>
</dbReference>
<dbReference type="InterPro" id="IPR009075">
    <property type="entry name" value="AcylCo_DH/oxidase_C"/>
</dbReference>
<feature type="domain" description="Acyl-CoA oxidase/dehydrogenase middle" evidence="7">
    <location>
        <begin position="128"/>
        <end position="230"/>
    </location>
</feature>
<evidence type="ECO:0000313" key="9">
    <source>
        <dbReference type="EMBL" id="PUA32081.1"/>
    </source>
</evidence>
<dbReference type="InterPro" id="IPR009100">
    <property type="entry name" value="AcylCoA_DH/oxidase_NM_dom_sf"/>
</dbReference>
<evidence type="ECO:0000256" key="3">
    <source>
        <dbReference type="ARBA" id="ARBA00022630"/>
    </source>
</evidence>
<comment type="similarity">
    <text evidence="2 5">Belongs to the acyl-CoA dehydrogenase family.</text>
</comment>
<reference evidence="9 10" key="1">
    <citation type="submission" date="2017-04" db="EMBL/GenBank/DDBJ databases">
        <title>Draft Aigarchaeota genome from a New Zealand hot spring.</title>
        <authorList>
            <person name="Reysenbach A.-L."/>
            <person name="Donaho J.A."/>
            <person name="Gerhart J."/>
            <person name="Kelley J.F."/>
            <person name="Kouba K."/>
            <person name="Podar M."/>
            <person name="Stott M."/>
        </authorList>
    </citation>
    <scope>NUCLEOTIDE SEQUENCE [LARGE SCALE GENOMIC DNA]</scope>
    <source>
        <strain evidence="9">NZ13_MG1</strain>
    </source>
</reference>
<keyword evidence="3 5" id="KW-0285">Flavoprotein</keyword>
<accession>A0A2R7Y3F8</accession>
<dbReference type="GO" id="GO:0003995">
    <property type="term" value="F:acyl-CoA dehydrogenase activity"/>
    <property type="evidence" value="ECO:0007669"/>
    <property type="project" value="TreeGrafter"/>
</dbReference>
<dbReference type="InterPro" id="IPR036250">
    <property type="entry name" value="AcylCo_DH-like_C"/>
</dbReference>
<keyword evidence="4 5" id="KW-0274">FAD</keyword>
<evidence type="ECO:0000256" key="4">
    <source>
        <dbReference type="ARBA" id="ARBA00022827"/>
    </source>
</evidence>
<dbReference type="SUPFAM" id="SSF47203">
    <property type="entry name" value="Acyl-CoA dehydrogenase C-terminal domain-like"/>
    <property type="match status" value="1"/>
</dbReference>
<comment type="cofactor">
    <cofactor evidence="1 5">
        <name>FAD</name>
        <dbReference type="ChEBI" id="CHEBI:57692"/>
    </cofactor>
</comment>
<dbReference type="InterPro" id="IPR046373">
    <property type="entry name" value="Acyl-CoA_Oxase/DH_mid-dom_sf"/>
</dbReference>
<dbReference type="Gene3D" id="1.20.140.10">
    <property type="entry name" value="Butyryl-CoA Dehydrogenase, subunit A, domain 3"/>
    <property type="match status" value="1"/>
</dbReference>
<sequence length="407" mass="44887">MRVLLDFEFTEEQELFRKSLREYCQKNLAPRLMEIEEGCRIPYDVIEGLANLGVLAMTSPPEKGGAGADAVTAGIAGEEIGRADVSCATAVFYLVPAAWGYIFSKYGNPELSRKVLSKVARGRAFLGIATTEPAAGSDLASIRMTATRKGSSYVLNGEKIYTSGVREVMEILPEAGGFLTLARTDPSKGTRGMSLFYVPIKEVSGEVGVTYLKEMGRRGISTGGFSLKDVEVPEENMVGPENRGFYICMEGFDLARSIISVVCCGAAMSALETAMDYIKQRSAFGNPLAKYEGVQFKLAENYAMLDAVRLLGYKALWMFDKEQREGRFTRFEVTRVAAEAKMLAPWVAFNAVNDAMQWYGAYGYMAECPLQIALRGIRSYMWAEGATEIMKIIVARELLGKEYVAYR</sequence>
<evidence type="ECO:0000259" key="7">
    <source>
        <dbReference type="Pfam" id="PF02770"/>
    </source>
</evidence>
<evidence type="ECO:0000256" key="1">
    <source>
        <dbReference type="ARBA" id="ARBA00001974"/>
    </source>
</evidence>
<keyword evidence="5" id="KW-0560">Oxidoreductase</keyword>
<name>A0A2R7Y3F8_9ARCH</name>
<dbReference type="PANTHER" id="PTHR43884">
    <property type="entry name" value="ACYL-COA DEHYDROGENASE"/>
    <property type="match status" value="1"/>
</dbReference>
<dbReference type="AlphaFoldDB" id="A0A2R7Y3F8"/>
<dbReference type="Pfam" id="PF00441">
    <property type="entry name" value="Acyl-CoA_dh_1"/>
    <property type="match status" value="1"/>
</dbReference>
<organism evidence="9 10">
    <name type="scientific">Candidatus Terraquivivens tikiterensis</name>
    <dbReference type="NCBI Taxonomy" id="1980982"/>
    <lineage>
        <taxon>Archaea</taxon>
        <taxon>Nitrososphaerota</taxon>
        <taxon>Candidatus Wolframiiraptoraceae</taxon>
        <taxon>Candidatus Terraquivivens</taxon>
    </lineage>
</organism>
<dbReference type="InterPro" id="IPR013786">
    <property type="entry name" value="AcylCoA_DH/ox_N"/>
</dbReference>
<evidence type="ECO:0000259" key="8">
    <source>
        <dbReference type="Pfam" id="PF02771"/>
    </source>
</evidence>
<dbReference type="InterPro" id="IPR037069">
    <property type="entry name" value="AcylCoA_DH/ox_N_sf"/>
</dbReference>
<comment type="caution">
    <text evidence="9">The sequence shown here is derived from an EMBL/GenBank/DDBJ whole genome shotgun (WGS) entry which is preliminary data.</text>
</comment>
<gene>
    <name evidence="9" type="ORF">B9J98_04305</name>
</gene>
<feature type="domain" description="Acyl-CoA dehydrogenase/oxidase C-terminal" evidence="6">
    <location>
        <begin position="242"/>
        <end position="399"/>
    </location>
</feature>
<protein>
    <recommendedName>
        <fullName evidence="11">Acyl-CoA dehydrogenase</fullName>
    </recommendedName>
</protein>
<evidence type="ECO:0008006" key="11">
    <source>
        <dbReference type="Google" id="ProtNLM"/>
    </source>
</evidence>
<dbReference type="Pfam" id="PF02771">
    <property type="entry name" value="Acyl-CoA_dh_N"/>
    <property type="match status" value="1"/>
</dbReference>
<dbReference type="Proteomes" id="UP000244066">
    <property type="component" value="Unassembled WGS sequence"/>
</dbReference>
<feature type="domain" description="Acyl-CoA dehydrogenase/oxidase N-terminal" evidence="8">
    <location>
        <begin position="10"/>
        <end position="122"/>
    </location>
</feature>
<dbReference type="SUPFAM" id="SSF56645">
    <property type="entry name" value="Acyl-CoA dehydrogenase NM domain-like"/>
    <property type="match status" value="1"/>
</dbReference>
<dbReference type="PIRSF" id="PIRSF016578">
    <property type="entry name" value="HsaA"/>
    <property type="match status" value="1"/>
</dbReference>
<dbReference type="InterPro" id="IPR006091">
    <property type="entry name" value="Acyl-CoA_Oxase/DH_mid-dom"/>
</dbReference>
<dbReference type="EMBL" id="NDWU01000009">
    <property type="protein sequence ID" value="PUA32081.1"/>
    <property type="molecule type" value="Genomic_DNA"/>
</dbReference>
<dbReference type="Pfam" id="PF02770">
    <property type="entry name" value="Acyl-CoA_dh_M"/>
    <property type="match status" value="1"/>
</dbReference>
<evidence type="ECO:0000313" key="10">
    <source>
        <dbReference type="Proteomes" id="UP000244066"/>
    </source>
</evidence>
<dbReference type="Gene3D" id="2.40.110.10">
    <property type="entry name" value="Butyryl-CoA Dehydrogenase, subunit A, domain 2"/>
    <property type="match status" value="1"/>
</dbReference>
<dbReference type="Gene3D" id="1.10.540.10">
    <property type="entry name" value="Acyl-CoA dehydrogenase/oxidase, N-terminal domain"/>
    <property type="match status" value="1"/>
</dbReference>
<evidence type="ECO:0000259" key="6">
    <source>
        <dbReference type="Pfam" id="PF00441"/>
    </source>
</evidence>
<dbReference type="PANTHER" id="PTHR43884:SF37">
    <property type="entry name" value="ACYL-COA DEHYDROGENASE"/>
    <property type="match status" value="1"/>
</dbReference>
<proteinExistence type="inferred from homology"/>
<evidence type="ECO:0000256" key="2">
    <source>
        <dbReference type="ARBA" id="ARBA00009347"/>
    </source>
</evidence>